<dbReference type="PANTHER" id="PTHR22093:SF0">
    <property type="entry name" value="LEUKOCYTE RECEPTOR CLUSTER MEMBER 1"/>
    <property type="match status" value="1"/>
</dbReference>
<proteinExistence type="predicted"/>
<keyword evidence="4" id="KW-1185">Reference proteome</keyword>
<feature type="region of interest" description="Disordered" evidence="1">
    <location>
        <begin position="23"/>
        <end position="80"/>
    </location>
</feature>
<dbReference type="Proteomes" id="UP001356427">
    <property type="component" value="Unassembled WGS sequence"/>
</dbReference>
<evidence type="ECO:0000313" key="4">
    <source>
        <dbReference type="Proteomes" id="UP001356427"/>
    </source>
</evidence>
<evidence type="ECO:0000256" key="1">
    <source>
        <dbReference type="SAM" id="MobiDB-lite"/>
    </source>
</evidence>
<evidence type="ECO:0000259" key="2">
    <source>
        <dbReference type="SMART" id="SM01083"/>
    </source>
</evidence>
<name>A0AAN8MGP8_9TELE</name>
<dbReference type="SMART" id="SM01083">
    <property type="entry name" value="Cir_N"/>
    <property type="match status" value="1"/>
</dbReference>
<feature type="compositionally biased region" description="Basic and acidic residues" evidence="1">
    <location>
        <begin position="66"/>
        <end position="80"/>
    </location>
</feature>
<feature type="domain" description="CBF1-interacting co-repressor CIR N-terminal" evidence="2">
    <location>
        <begin position="8"/>
        <end position="44"/>
    </location>
</feature>
<dbReference type="PANTHER" id="PTHR22093">
    <property type="entry name" value="LEUKOCYTE RECEPTOR CLUSTER LRC MEMBER 1"/>
    <property type="match status" value="1"/>
</dbReference>
<comment type="caution">
    <text evidence="3">The sequence shown here is derived from an EMBL/GenBank/DDBJ whole genome shotgun (WGS) entry which is preliminary data.</text>
</comment>
<dbReference type="InterPro" id="IPR019339">
    <property type="entry name" value="CIR_N_dom"/>
</dbReference>
<dbReference type="Pfam" id="PF10197">
    <property type="entry name" value="Cir_N"/>
    <property type="match status" value="1"/>
</dbReference>
<sequence length="122" mass="14304">MNILPKKSWHVRNKDNVARVRRDEAQAAEEEREVQRRVERAEQEARTEHLRQKSRAALQQSGGLKNEGEGGERGGEEGRGVEEWWNTSIYFLWRSPLRRKEMQSTSKTRKMKRSGRSVLLVC</sequence>
<evidence type="ECO:0000313" key="3">
    <source>
        <dbReference type="EMBL" id="KAK6326802.1"/>
    </source>
</evidence>
<dbReference type="InterPro" id="IPR039875">
    <property type="entry name" value="LENG1-like"/>
</dbReference>
<gene>
    <name evidence="3" type="ORF">J4Q44_G00024470</name>
</gene>
<dbReference type="EMBL" id="JAGTTL010000002">
    <property type="protein sequence ID" value="KAK6326802.1"/>
    <property type="molecule type" value="Genomic_DNA"/>
</dbReference>
<reference evidence="3 4" key="1">
    <citation type="submission" date="2021-04" db="EMBL/GenBank/DDBJ databases">
        <authorList>
            <person name="De Guttry C."/>
            <person name="Zahm M."/>
            <person name="Klopp C."/>
            <person name="Cabau C."/>
            <person name="Louis A."/>
            <person name="Berthelot C."/>
            <person name="Parey E."/>
            <person name="Roest Crollius H."/>
            <person name="Montfort J."/>
            <person name="Robinson-Rechavi M."/>
            <person name="Bucao C."/>
            <person name="Bouchez O."/>
            <person name="Gislard M."/>
            <person name="Lluch J."/>
            <person name="Milhes M."/>
            <person name="Lampietro C."/>
            <person name="Lopez Roques C."/>
            <person name="Donnadieu C."/>
            <person name="Braasch I."/>
            <person name="Desvignes T."/>
            <person name="Postlethwait J."/>
            <person name="Bobe J."/>
            <person name="Wedekind C."/>
            <person name="Guiguen Y."/>
        </authorList>
    </citation>
    <scope>NUCLEOTIDE SEQUENCE [LARGE SCALE GENOMIC DNA]</scope>
    <source>
        <strain evidence="3">Cs_M1</strain>
        <tissue evidence="3">Blood</tissue>
    </source>
</reference>
<accession>A0AAN8MGP8</accession>
<organism evidence="3 4">
    <name type="scientific">Coregonus suidteri</name>
    <dbReference type="NCBI Taxonomy" id="861788"/>
    <lineage>
        <taxon>Eukaryota</taxon>
        <taxon>Metazoa</taxon>
        <taxon>Chordata</taxon>
        <taxon>Craniata</taxon>
        <taxon>Vertebrata</taxon>
        <taxon>Euteleostomi</taxon>
        <taxon>Actinopterygii</taxon>
        <taxon>Neopterygii</taxon>
        <taxon>Teleostei</taxon>
        <taxon>Protacanthopterygii</taxon>
        <taxon>Salmoniformes</taxon>
        <taxon>Salmonidae</taxon>
        <taxon>Coregoninae</taxon>
        <taxon>Coregonus</taxon>
    </lineage>
</organism>
<feature type="region of interest" description="Disordered" evidence="1">
    <location>
        <begin position="101"/>
        <end position="122"/>
    </location>
</feature>
<feature type="compositionally biased region" description="Basic and acidic residues" evidence="1">
    <location>
        <begin position="33"/>
        <end position="51"/>
    </location>
</feature>
<protein>
    <recommendedName>
        <fullName evidence="2">CBF1-interacting co-repressor CIR N-terminal domain-containing protein</fullName>
    </recommendedName>
</protein>
<dbReference type="AlphaFoldDB" id="A0AAN8MGP8"/>